<dbReference type="GeneID" id="8852689"/>
<dbReference type="InParanoid" id="D2UYX5"/>
<dbReference type="Proteomes" id="UP000006671">
    <property type="component" value="Unassembled WGS sequence"/>
</dbReference>
<evidence type="ECO:0000313" key="3">
    <source>
        <dbReference type="EMBL" id="EFC50046.1"/>
    </source>
</evidence>
<accession>D2UYX5</accession>
<evidence type="ECO:0000256" key="1">
    <source>
        <dbReference type="SAM" id="MobiDB-lite"/>
    </source>
</evidence>
<evidence type="ECO:0000259" key="2">
    <source>
        <dbReference type="PROSITE" id="PS50858"/>
    </source>
</evidence>
<dbReference type="Gene3D" id="1.10.3970.10">
    <property type="entry name" value="BSD domain"/>
    <property type="match status" value="1"/>
</dbReference>
<feature type="compositionally biased region" description="Low complexity" evidence="1">
    <location>
        <begin position="222"/>
        <end position="235"/>
    </location>
</feature>
<keyword evidence="4" id="KW-1185">Reference proteome</keyword>
<sequence>MFDYFSSLAEQVSQTVTQNGNQLIELYKKDIDEFADAVSVGIVKINELASELGDSDQSSSNISIENILYNEQSYKTPIYLSDENDLNTIQIDIDSKTDEISKLLENDPKLKEIHTNIVPSQISFILFWKRYYQLKLNFEENEKKRKLFESLNNTNTKNESVKEHLYLDVLKDILNDDFNSVQEIRDYIKMQLGSEVLSLNETTLATNDTTLEVNSDNIVAASGDATTSDNATSAAQNDEDDDWE</sequence>
<dbReference type="InterPro" id="IPR035925">
    <property type="entry name" value="BSD_dom_sf"/>
</dbReference>
<evidence type="ECO:0000313" key="4">
    <source>
        <dbReference type="Proteomes" id="UP000006671"/>
    </source>
</evidence>
<dbReference type="RefSeq" id="XP_002682790.1">
    <property type="nucleotide sequence ID" value="XM_002682744.1"/>
</dbReference>
<gene>
    <name evidence="3" type="ORF">NAEGRDRAFT_29844</name>
</gene>
<protein>
    <submittedName>
        <fullName evidence="3">Predicted protein</fullName>
    </submittedName>
</protein>
<dbReference type="EMBL" id="GG738846">
    <property type="protein sequence ID" value="EFC50046.1"/>
    <property type="molecule type" value="Genomic_DNA"/>
</dbReference>
<organism evidence="4">
    <name type="scientific">Naegleria gruberi</name>
    <name type="common">Amoeba</name>
    <dbReference type="NCBI Taxonomy" id="5762"/>
    <lineage>
        <taxon>Eukaryota</taxon>
        <taxon>Discoba</taxon>
        <taxon>Heterolobosea</taxon>
        <taxon>Tetramitia</taxon>
        <taxon>Eutetramitia</taxon>
        <taxon>Vahlkampfiidae</taxon>
        <taxon>Naegleria</taxon>
    </lineage>
</organism>
<dbReference type="KEGG" id="ngr:NAEGRDRAFT_29844"/>
<dbReference type="PROSITE" id="PS50858">
    <property type="entry name" value="BSD"/>
    <property type="match status" value="1"/>
</dbReference>
<dbReference type="STRING" id="5762.D2UYX5"/>
<dbReference type="AlphaFoldDB" id="D2UYX5"/>
<feature type="domain" description="BSD" evidence="2">
    <location>
        <begin position="87"/>
        <end position="139"/>
    </location>
</feature>
<dbReference type="Pfam" id="PF03909">
    <property type="entry name" value="BSD"/>
    <property type="match status" value="1"/>
</dbReference>
<reference evidence="3 4" key="1">
    <citation type="journal article" date="2010" name="Cell">
        <title>The genome of Naegleria gruberi illuminates early eukaryotic versatility.</title>
        <authorList>
            <person name="Fritz-Laylin L.K."/>
            <person name="Prochnik S.E."/>
            <person name="Ginger M.L."/>
            <person name="Dacks J.B."/>
            <person name="Carpenter M.L."/>
            <person name="Field M.C."/>
            <person name="Kuo A."/>
            <person name="Paredez A."/>
            <person name="Chapman J."/>
            <person name="Pham J."/>
            <person name="Shu S."/>
            <person name="Neupane R."/>
            <person name="Cipriano M."/>
            <person name="Mancuso J."/>
            <person name="Tu H."/>
            <person name="Salamov A."/>
            <person name="Lindquist E."/>
            <person name="Shapiro H."/>
            <person name="Lucas S."/>
            <person name="Grigoriev I.V."/>
            <person name="Cande W.Z."/>
            <person name="Fulton C."/>
            <person name="Rokhsar D.S."/>
            <person name="Dawson S.C."/>
        </authorList>
    </citation>
    <scope>NUCLEOTIDE SEQUENCE [LARGE SCALE GENOMIC DNA]</scope>
    <source>
        <strain evidence="3 4">NEG-M</strain>
    </source>
</reference>
<proteinExistence type="predicted"/>
<dbReference type="OrthoDB" id="73788at2759"/>
<name>D2UYX5_NAEGR</name>
<feature type="region of interest" description="Disordered" evidence="1">
    <location>
        <begin position="222"/>
        <end position="244"/>
    </location>
</feature>
<dbReference type="InterPro" id="IPR005607">
    <property type="entry name" value="BSD_dom"/>
</dbReference>
<dbReference type="SMART" id="SM00751">
    <property type="entry name" value="BSD"/>
    <property type="match status" value="1"/>
</dbReference>
<dbReference type="VEuPathDB" id="AmoebaDB:NAEGRDRAFT_29844"/>
<dbReference type="OMA" id="FILFWKR"/>
<dbReference type="SUPFAM" id="SSF140383">
    <property type="entry name" value="BSD domain-like"/>
    <property type="match status" value="1"/>
</dbReference>